<evidence type="ECO:0000256" key="4">
    <source>
        <dbReference type="ARBA" id="ARBA00022840"/>
    </source>
</evidence>
<dbReference type="InParanoid" id="A5DWL1"/>
<dbReference type="eggNOG" id="KOG0032">
    <property type="taxonomic scope" value="Eukaryota"/>
</dbReference>
<dbReference type="AlphaFoldDB" id="A5DWL1"/>
<dbReference type="Gene3D" id="3.30.200.20">
    <property type="entry name" value="Phosphorylase Kinase, domain 1"/>
    <property type="match status" value="1"/>
</dbReference>
<dbReference type="PROSITE" id="PS00107">
    <property type="entry name" value="PROTEIN_KINASE_ATP"/>
    <property type="match status" value="1"/>
</dbReference>
<keyword evidence="11" id="KW-1185">Reference proteome</keyword>
<dbReference type="Proteomes" id="UP000001996">
    <property type="component" value="Unassembled WGS sequence"/>
</dbReference>
<dbReference type="GeneID" id="5233694"/>
<evidence type="ECO:0000313" key="11">
    <source>
        <dbReference type="Proteomes" id="UP000001996"/>
    </source>
</evidence>
<reference evidence="10 11" key="1">
    <citation type="journal article" date="2009" name="Nature">
        <title>Evolution of pathogenicity and sexual reproduction in eight Candida genomes.</title>
        <authorList>
            <person name="Butler G."/>
            <person name="Rasmussen M.D."/>
            <person name="Lin M.F."/>
            <person name="Santos M.A."/>
            <person name="Sakthikumar S."/>
            <person name="Munro C.A."/>
            <person name="Rheinbay E."/>
            <person name="Grabherr M."/>
            <person name="Forche A."/>
            <person name="Reedy J.L."/>
            <person name="Agrafioti I."/>
            <person name="Arnaud M.B."/>
            <person name="Bates S."/>
            <person name="Brown A.J."/>
            <person name="Brunke S."/>
            <person name="Costanzo M.C."/>
            <person name="Fitzpatrick D.A."/>
            <person name="de Groot P.W."/>
            <person name="Harris D."/>
            <person name="Hoyer L.L."/>
            <person name="Hube B."/>
            <person name="Klis F.M."/>
            <person name="Kodira C."/>
            <person name="Lennard N."/>
            <person name="Logue M.E."/>
            <person name="Martin R."/>
            <person name="Neiman A.M."/>
            <person name="Nikolaou E."/>
            <person name="Quail M.A."/>
            <person name="Quinn J."/>
            <person name="Santos M.C."/>
            <person name="Schmitzberger F.F."/>
            <person name="Sherlock G."/>
            <person name="Shah P."/>
            <person name="Silverstein K.A."/>
            <person name="Skrzypek M.S."/>
            <person name="Soll D."/>
            <person name="Staggs R."/>
            <person name="Stansfield I."/>
            <person name="Stumpf M.P."/>
            <person name="Sudbery P.E."/>
            <person name="Srikantha T."/>
            <person name="Zeng Q."/>
            <person name="Berman J."/>
            <person name="Berriman M."/>
            <person name="Heitman J."/>
            <person name="Gow N.A."/>
            <person name="Lorenz M.C."/>
            <person name="Birren B.W."/>
            <person name="Kellis M."/>
            <person name="Cuomo C.A."/>
        </authorList>
    </citation>
    <scope>NUCLEOTIDE SEQUENCE [LARGE SCALE GENOMIC DNA]</scope>
    <source>
        <strain evidence="11">ATCC 11503 / BCRC 21390 / CBS 2605 / JCM 1781 / NBRC 1676 / NRRL YB-4239</strain>
    </source>
</reference>
<dbReference type="GO" id="GO:0005524">
    <property type="term" value="F:ATP binding"/>
    <property type="evidence" value="ECO:0007669"/>
    <property type="project" value="UniProtKB-UniRule"/>
</dbReference>
<evidence type="ECO:0000256" key="1">
    <source>
        <dbReference type="ARBA" id="ARBA00022679"/>
    </source>
</evidence>
<keyword evidence="8" id="KW-0472">Membrane</keyword>
<dbReference type="InterPro" id="IPR017441">
    <property type="entry name" value="Protein_kinase_ATP_BS"/>
</dbReference>
<evidence type="ECO:0000256" key="3">
    <source>
        <dbReference type="ARBA" id="ARBA00022777"/>
    </source>
</evidence>
<feature type="region of interest" description="Disordered" evidence="7">
    <location>
        <begin position="90"/>
        <end position="110"/>
    </location>
</feature>
<evidence type="ECO:0000313" key="10">
    <source>
        <dbReference type="EMBL" id="EDK43569.1"/>
    </source>
</evidence>
<gene>
    <name evidence="10" type="ORF">LELG_01747</name>
</gene>
<dbReference type="PANTHER" id="PTHR11042">
    <property type="entry name" value="EUKARYOTIC TRANSLATION INITIATION FACTOR 2-ALPHA KINASE EIF2-ALPHA KINASE -RELATED"/>
    <property type="match status" value="1"/>
</dbReference>
<dbReference type="PROSITE" id="PS00108">
    <property type="entry name" value="PROTEIN_KINASE_ST"/>
    <property type="match status" value="1"/>
</dbReference>
<dbReference type="SMART" id="SM00220">
    <property type="entry name" value="S_TKc"/>
    <property type="match status" value="1"/>
</dbReference>
<evidence type="ECO:0000256" key="5">
    <source>
        <dbReference type="ARBA" id="ARBA00037982"/>
    </source>
</evidence>
<feature type="compositionally biased region" description="Low complexity" evidence="7">
    <location>
        <begin position="714"/>
        <end position="731"/>
    </location>
</feature>
<sequence length="927" mass="104386">MSIVPYNSNGSVLYHNPGEGVLVLYNSLENSIQLLNTSQLEIGQSRISLTRGFTNLTQPLETSRFNESSTYLGTERRRIECPNCGFRWSEYEKKGPQRGHRKSNDNGSTNIHPLFDRALDGSSVGVGGDAESKVRTSAQARTGVSSRHRTRSGRQVGEGVRLGAVLEPIPGADVGADVGPAAKTETGLNNALPTTFMHQDYFKLLALLPHSKGAFSSSPSPSSSTSASSSSSSSPPQPQSPPASASASRYFSSAPRNNPLNEHSQEIPEGVFNQGYFNRFFKKVPPFVLGSGAHAQVYKVEHVLHNIVLGTYAIKRISVGDKYEYLEQVLNEVLILYELSSMGANENNLIRYNHVWLEMGELEDLSSFFLPSNGYKSKSSRVPYMYLLQQYCDGGHLEELIAKNFATEKFLSYSERVLLEKEKRRMKKLGIEPITKKTWLSNFEIWKFFNDVTTGVSYLHKHGILHRDLKPSNCLMDVKYQSEITFPDQFDSVEEFEERVFDLPKVLVSDFGEGKFLDKHKSVGKQNKSKRQGNTGTLEYTAPELWLHSDAIGSDSERGYIYDFTFESDVYSLGLILCFLCIGELPFSEQVKNETDPENARDIISAWYKELTLSSFNEWFDSNVIAIRGSLDEVMMQFRDLCFEMIKCRYKDKDFTQNQNQNQSESQRQDQDQLDRRYEAKDVLLIMNDIKRNFFIKSKASLPKGKTTAPISVPISTPTPAQTSTASTPISTTMTTSYKDCGQKVSNPNQLSGNASSTIQLFEEKYRLDHSSSTILNEVEDGEGEEDDNESIGSDILDGHLNLTEEEDYPINKTDDNFDRGRDHDHDYYLYRDQYLISNGKKQAHGIIGIKTLPIYCFELLVLEFLSVYRPRLSQVILRAAIYAAIGIDLAMEELRFVKTTFFISITVCLSILLGYAIGDKINEMSI</sequence>
<name>A5DWL1_LODEL</name>
<evidence type="ECO:0000256" key="7">
    <source>
        <dbReference type="SAM" id="MobiDB-lite"/>
    </source>
</evidence>
<evidence type="ECO:0000256" key="2">
    <source>
        <dbReference type="ARBA" id="ARBA00022741"/>
    </source>
</evidence>
<dbReference type="OrthoDB" id="1405469at2759"/>
<feature type="domain" description="Protein kinase" evidence="9">
    <location>
        <begin position="283"/>
        <end position="695"/>
    </location>
</feature>
<feature type="binding site" evidence="6">
    <location>
        <position position="315"/>
    </location>
    <ligand>
        <name>ATP</name>
        <dbReference type="ChEBI" id="CHEBI:30616"/>
    </ligand>
</feature>
<dbReference type="HOGENOM" id="CLU_010228_2_0_1"/>
<evidence type="ECO:0000256" key="6">
    <source>
        <dbReference type="PROSITE-ProRule" id="PRU10141"/>
    </source>
</evidence>
<dbReference type="Gene3D" id="1.10.510.10">
    <property type="entry name" value="Transferase(Phosphotransferase) domain 1"/>
    <property type="match status" value="1"/>
</dbReference>
<dbReference type="GO" id="GO:0005634">
    <property type="term" value="C:nucleus"/>
    <property type="evidence" value="ECO:0007669"/>
    <property type="project" value="TreeGrafter"/>
</dbReference>
<dbReference type="InterPro" id="IPR000719">
    <property type="entry name" value="Prot_kinase_dom"/>
</dbReference>
<evidence type="ECO:0000259" key="9">
    <source>
        <dbReference type="PROSITE" id="PS50011"/>
    </source>
</evidence>
<dbReference type="STRING" id="379508.A5DWL1"/>
<feature type="compositionally biased region" description="Low complexity" evidence="7">
    <location>
        <begin position="214"/>
        <end position="234"/>
    </location>
</feature>
<proteinExistence type="inferred from homology"/>
<accession>A5DWL1</accession>
<keyword evidence="4 6" id="KW-0067">ATP-binding</keyword>
<dbReference type="GO" id="GO:0005737">
    <property type="term" value="C:cytoplasm"/>
    <property type="evidence" value="ECO:0007669"/>
    <property type="project" value="TreeGrafter"/>
</dbReference>
<dbReference type="InterPro" id="IPR011009">
    <property type="entry name" value="Kinase-like_dom_sf"/>
</dbReference>
<protein>
    <recommendedName>
        <fullName evidence="9">Protein kinase domain-containing protein</fullName>
    </recommendedName>
</protein>
<feature type="compositionally biased region" description="Low complexity" evidence="7">
    <location>
        <begin position="242"/>
        <end position="255"/>
    </location>
</feature>
<dbReference type="PANTHER" id="PTHR11042:SF190">
    <property type="entry name" value="MITOSIS INHIBITOR PROTEIN KINASE MIK1"/>
    <property type="match status" value="1"/>
</dbReference>
<comment type="similarity">
    <text evidence="5">Belongs to the protein kinase superfamily. Ser/Thr protein kinase family. GCN2 subfamily.</text>
</comment>
<dbReference type="KEGG" id="lel:PVL30_001723"/>
<feature type="region of interest" description="Disordered" evidence="7">
    <location>
        <begin position="704"/>
        <end position="731"/>
    </location>
</feature>
<keyword evidence="2 6" id="KW-0547">Nucleotide-binding</keyword>
<dbReference type="PROSITE" id="PS50011">
    <property type="entry name" value="PROTEIN_KINASE_DOM"/>
    <property type="match status" value="1"/>
</dbReference>
<dbReference type="Pfam" id="PF00069">
    <property type="entry name" value="Pkinase"/>
    <property type="match status" value="1"/>
</dbReference>
<evidence type="ECO:0000256" key="8">
    <source>
        <dbReference type="SAM" id="Phobius"/>
    </source>
</evidence>
<dbReference type="EMBL" id="CH981525">
    <property type="protein sequence ID" value="EDK43569.1"/>
    <property type="molecule type" value="Genomic_DNA"/>
</dbReference>
<dbReference type="SUPFAM" id="SSF56112">
    <property type="entry name" value="Protein kinase-like (PK-like)"/>
    <property type="match status" value="1"/>
</dbReference>
<dbReference type="GO" id="GO:0004713">
    <property type="term" value="F:protein tyrosine kinase activity"/>
    <property type="evidence" value="ECO:0007669"/>
    <property type="project" value="TreeGrafter"/>
</dbReference>
<feature type="compositionally biased region" description="Polar residues" evidence="7">
    <location>
        <begin position="135"/>
        <end position="145"/>
    </location>
</feature>
<feature type="region of interest" description="Disordered" evidence="7">
    <location>
        <begin position="125"/>
        <end position="159"/>
    </location>
</feature>
<dbReference type="InterPro" id="IPR008271">
    <property type="entry name" value="Ser/Thr_kinase_AS"/>
</dbReference>
<dbReference type="CDD" id="cd00180">
    <property type="entry name" value="PKc"/>
    <property type="match status" value="1"/>
</dbReference>
<dbReference type="VEuPathDB" id="FungiDB:LELG_01747"/>
<keyword evidence="8" id="KW-0812">Transmembrane</keyword>
<organism evidence="10 11">
    <name type="scientific">Lodderomyces elongisporus (strain ATCC 11503 / CBS 2605 / JCM 1781 / NBRC 1676 / NRRL YB-4239)</name>
    <name type="common">Yeast</name>
    <name type="synonym">Saccharomyces elongisporus</name>
    <dbReference type="NCBI Taxonomy" id="379508"/>
    <lineage>
        <taxon>Eukaryota</taxon>
        <taxon>Fungi</taxon>
        <taxon>Dikarya</taxon>
        <taxon>Ascomycota</taxon>
        <taxon>Saccharomycotina</taxon>
        <taxon>Pichiomycetes</taxon>
        <taxon>Debaryomycetaceae</taxon>
        <taxon>Candida/Lodderomyces clade</taxon>
        <taxon>Lodderomyces</taxon>
    </lineage>
</organism>
<feature type="region of interest" description="Disordered" evidence="7">
    <location>
        <begin position="213"/>
        <end position="265"/>
    </location>
</feature>
<feature type="transmembrane region" description="Helical" evidence="8">
    <location>
        <begin position="898"/>
        <end position="918"/>
    </location>
</feature>
<dbReference type="InterPro" id="IPR050339">
    <property type="entry name" value="CC_SR_Kinase"/>
</dbReference>
<dbReference type="GO" id="GO:0030447">
    <property type="term" value="P:filamentous growth"/>
    <property type="evidence" value="ECO:0007669"/>
    <property type="project" value="UniProtKB-ARBA"/>
</dbReference>
<keyword evidence="3" id="KW-0418">Kinase</keyword>
<keyword evidence="1" id="KW-0808">Transferase</keyword>
<dbReference type="GO" id="GO:0110031">
    <property type="term" value="P:negative regulation of G2/MI transition of meiotic cell cycle"/>
    <property type="evidence" value="ECO:0007669"/>
    <property type="project" value="TreeGrafter"/>
</dbReference>
<keyword evidence="8" id="KW-1133">Transmembrane helix</keyword>